<dbReference type="Proteomes" id="UP000198797">
    <property type="component" value="Unassembled WGS sequence"/>
</dbReference>
<proteinExistence type="predicted"/>
<sequence>MVTDLTSAEYAYLIILWAEGREISNTEMAELYGVRLKSPDYAKLNADGYIISRTKPSPYRHSITDQGVKALLEPLTLEQGRVPEGEKRSAKERELYWAAMLAQQKILLRSSSGSDRAAPTDLTGRVRAAYGKLVSAPGDWVKLVDLRVLLADVSKSALDKALEGMLDSPDVSLEPEPFGHRIGVRERNAAVHIGGEDRHKLAIGQS</sequence>
<dbReference type="OrthoDB" id="3822696at2"/>
<protein>
    <submittedName>
        <fullName evidence="1">Uncharacterized protein</fullName>
    </submittedName>
</protein>
<dbReference type="RefSeq" id="WP_091254459.1">
    <property type="nucleotide sequence ID" value="NZ_FMCU01000035.1"/>
</dbReference>
<dbReference type="AlphaFoldDB" id="A0A1C5AWA9"/>
<gene>
    <name evidence="1" type="ORF">GA0070216_13517</name>
</gene>
<dbReference type="EMBL" id="FMCU01000035">
    <property type="protein sequence ID" value="SCF49509.1"/>
    <property type="molecule type" value="Genomic_DNA"/>
</dbReference>
<keyword evidence="2" id="KW-1185">Reference proteome</keyword>
<reference evidence="2" key="1">
    <citation type="submission" date="2016-06" db="EMBL/GenBank/DDBJ databases">
        <authorList>
            <person name="Varghese N."/>
            <person name="Submissions Spin"/>
        </authorList>
    </citation>
    <scope>NUCLEOTIDE SEQUENCE [LARGE SCALE GENOMIC DNA]</scope>
    <source>
        <strain evidence="2">DSM 44100</strain>
    </source>
</reference>
<organism evidence="1 2">
    <name type="scientific">Micromonospora matsumotoense</name>
    <dbReference type="NCBI Taxonomy" id="121616"/>
    <lineage>
        <taxon>Bacteria</taxon>
        <taxon>Bacillati</taxon>
        <taxon>Actinomycetota</taxon>
        <taxon>Actinomycetes</taxon>
        <taxon>Micromonosporales</taxon>
        <taxon>Micromonosporaceae</taxon>
        <taxon>Micromonospora</taxon>
    </lineage>
</organism>
<evidence type="ECO:0000313" key="1">
    <source>
        <dbReference type="EMBL" id="SCF49509.1"/>
    </source>
</evidence>
<dbReference type="STRING" id="121616.GA0070216_13517"/>
<name>A0A1C5AWA9_9ACTN</name>
<evidence type="ECO:0000313" key="2">
    <source>
        <dbReference type="Proteomes" id="UP000198797"/>
    </source>
</evidence>
<accession>A0A1C5AWA9</accession>